<dbReference type="Gene3D" id="3.40.30.120">
    <property type="match status" value="1"/>
</dbReference>
<dbReference type="InterPro" id="IPR036188">
    <property type="entry name" value="FAD/NAD-bd_sf"/>
</dbReference>
<name>A0AAQ0HEF1_PARVE</name>
<protein>
    <submittedName>
        <fullName evidence="5">2-polyprenyl-6-methoxyphenol hydroxylase-like FAD-dependent oxidoreductase</fullName>
    </submittedName>
</protein>
<keyword evidence="2" id="KW-0285">Flavoprotein</keyword>
<evidence type="ECO:0000256" key="3">
    <source>
        <dbReference type="ARBA" id="ARBA00022827"/>
    </source>
</evidence>
<accession>A0AAQ0HEF1</accession>
<dbReference type="SUPFAM" id="SSF51905">
    <property type="entry name" value="FAD/NAD(P)-binding domain"/>
    <property type="match status" value="1"/>
</dbReference>
<dbReference type="PANTHER" id="PTHR43004">
    <property type="entry name" value="TRK SYSTEM POTASSIUM UPTAKE PROTEIN"/>
    <property type="match status" value="1"/>
</dbReference>
<keyword evidence="3" id="KW-0274">FAD</keyword>
<keyword evidence="6" id="KW-1185">Reference proteome</keyword>
<proteinExistence type="predicted"/>
<dbReference type="Proteomes" id="UP000256794">
    <property type="component" value="Unassembled WGS sequence"/>
</dbReference>
<dbReference type="PRINTS" id="PR00420">
    <property type="entry name" value="RNGMNOXGNASE"/>
</dbReference>
<dbReference type="InterPro" id="IPR050641">
    <property type="entry name" value="RIFMO-like"/>
</dbReference>
<dbReference type="Pfam" id="PF21274">
    <property type="entry name" value="Rng_hyd_C"/>
    <property type="match status" value="1"/>
</dbReference>
<comment type="cofactor">
    <cofactor evidence="1">
        <name>FAD</name>
        <dbReference type="ChEBI" id="CHEBI:57692"/>
    </cofactor>
</comment>
<evidence type="ECO:0000259" key="4">
    <source>
        <dbReference type="Pfam" id="PF01494"/>
    </source>
</evidence>
<dbReference type="GO" id="GO:0016709">
    <property type="term" value="F:oxidoreductase activity, acting on paired donors, with incorporation or reduction of molecular oxygen, NAD(P)H as one donor, and incorporation of one atom of oxygen"/>
    <property type="evidence" value="ECO:0007669"/>
    <property type="project" value="UniProtKB-ARBA"/>
</dbReference>
<comment type="caution">
    <text evidence="5">The sequence shown here is derived from an EMBL/GenBank/DDBJ whole genome shotgun (WGS) entry which is preliminary data.</text>
</comment>
<dbReference type="EMBL" id="QUMX01000036">
    <property type="protein sequence ID" value="REG35274.1"/>
    <property type="molecule type" value="Genomic_DNA"/>
</dbReference>
<evidence type="ECO:0000313" key="6">
    <source>
        <dbReference type="Proteomes" id="UP000256794"/>
    </source>
</evidence>
<dbReference type="InterPro" id="IPR002938">
    <property type="entry name" value="FAD-bd"/>
</dbReference>
<dbReference type="Gene3D" id="3.50.50.60">
    <property type="entry name" value="FAD/NAD(P)-binding domain"/>
    <property type="match status" value="1"/>
</dbReference>
<evidence type="ECO:0000256" key="1">
    <source>
        <dbReference type="ARBA" id="ARBA00001974"/>
    </source>
</evidence>
<organism evidence="5 6">
    <name type="scientific">Paracoccus versutus</name>
    <name type="common">Thiobacillus versutus</name>
    <dbReference type="NCBI Taxonomy" id="34007"/>
    <lineage>
        <taxon>Bacteria</taxon>
        <taxon>Pseudomonadati</taxon>
        <taxon>Pseudomonadota</taxon>
        <taxon>Alphaproteobacteria</taxon>
        <taxon>Rhodobacterales</taxon>
        <taxon>Paracoccaceae</taxon>
        <taxon>Paracoccus</taxon>
    </lineage>
</organism>
<dbReference type="Pfam" id="PF01494">
    <property type="entry name" value="FAD_binding_3"/>
    <property type="match status" value="1"/>
</dbReference>
<dbReference type="PANTHER" id="PTHR43004:SF19">
    <property type="entry name" value="BINDING MONOOXYGENASE, PUTATIVE (JCVI)-RELATED"/>
    <property type="match status" value="1"/>
</dbReference>
<evidence type="ECO:0000256" key="2">
    <source>
        <dbReference type="ARBA" id="ARBA00022630"/>
    </source>
</evidence>
<sequence length="536" mass="58965">MPSQLFDADVLIIGAGPSGLALATELDLRGHSCILVERNERTGVQPRAKTTNVRSMTQMRRWGLAPEVRRLSPLTDGFPRDVTFTTGLFEPPIFTFHDAFCAEPDRRDAFPENAEFIPQYVVEGILAEHVRSRPLCDLRFRTRMTSFTQDETGVTATVTQPDGTERELRARYMAAADGGRSKVREALGYSMQGQRDLMTFATLILRIRGLNDAPGLTRALFHWIVNPEATCNMGPMDKDDLWFWIKPAAPDTPVESLLAEVRLAIGRDFPIEVMTRDNWVVNSLMADQYRKGRVFLLGDACHLHSPFGGHGMNLGIGDAVDLGWKLSASLEGWGSETLLDSYNTERRQVHAAVIESSTRNFASLSDQFADPRLMQKGPEADAVRAATAEAVERLKSPEFRSLGLVLGYRYTDSSAIVAEPGDEPELLVSDYRPSARPGHLLPHAWLADGRSLYDRLGRGYTLLCLTGGAETGALVDQAAARAIPLEVLVLDDPTLPALMGAGMVLVRPDQHVAWRGDSLPSDSRLLDAMQGKPVAA</sequence>
<feature type="domain" description="FAD-binding" evidence="4">
    <location>
        <begin position="7"/>
        <end position="356"/>
    </location>
</feature>
<evidence type="ECO:0000313" key="5">
    <source>
        <dbReference type="EMBL" id="REG35274.1"/>
    </source>
</evidence>
<gene>
    <name evidence="5" type="ORF">ATH84_103635</name>
</gene>
<dbReference type="GO" id="GO:0071949">
    <property type="term" value="F:FAD binding"/>
    <property type="evidence" value="ECO:0007669"/>
    <property type="project" value="InterPro"/>
</dbReference>
<dbReference type="RefSeq" id="WP_036757533.1">
    <property type="nucleotide sequence ID" value="NZ_CP035284.1"/>
</dbReference>
<dbReference type="AlphaFoldDB" id="A0AAQ0HEF1"/>
<dbReference type="NCBIfam" id="NF004780">
    <property type="entry name" value="PRK06126.1"/>
    <property type="match status" value="1"/>
</dbReference>
<reference evidence="5 6" key="1">
    <citation type="submission" date="2018-08" db="EMBL/GenBank/DDBJ databases">
        <title>Genomic Encyclopedia of Archaeal and Bacterial Type Strains, Phase II (KMG-II): from individual species to whole genera.</title>
        <authorList>
            <person name="Goeker M."/>
        </authorList>
    </citation>
    <scope>NUCLEOTIDE SEQUENCE [LARGE SCALE GENOMIC DNA]</scope>
    <source>
        <strain evidence="5 6">DSM 582</strain>
    </source>
</reference>
<dbReference type="Gene3D" id="3.30.9.10">
    <property type="entry name" value="D-Amino Acid Oxidase, subunit A, domain 2"/>
    <property type="match status" value="1"/>
</dbReference>